<proteinExistence type="predicted"/>
<dbReference type="RefSeq" id="WP_270086076.1">
    <property type="nucleotide sequence ID" value="NZ_CP115300.1"/>
</dbReference>
<organism evidence="1 2">
    <name type="scientific">Streptomyces camelliae</name>
    <dbReference type="NCBI Taxonomy" id="3004093"/>
    <lineage>
        <taxon>Bacteria</taxon>
        <taxon>Bacillati</taxon>
        <taxon>Actinomycetota</taxon>
        <taxon>Actinomycetes</taxon>
        <taxon>Kitasatosporales</taxon>
        <taxon>Streptomycetaceae</taxon>
        <taxon>Streptomyces</taxon>
    </lineage>
</organism>
<gene>
    <name evidence="1" type="ORF">O1G22_41730</name>
</gene>
<dbReference type="Proteomes" id="UP001212326">
    <property type="component" value="Chromosome"/>
</dbReference>
<dbReference type="EMBL" id="CP115300">
    <property type="protein sequence ID" value="WBO68854.1"/>
    <property type="molecule type" value="Genomic_DNA"/>
</dbReference>
<evidence type="ECO:0000313" key="1">
    <source>
        <dbReference type="EMBL" id="WBO68854.1"/>
    </source>
</evidence>
<sequence length="114" mass="12218">MDWAVKRCRPPRSRSRRRPSGARLALRSCSPSFKTLPLSGLRFLGTPGVRSLLTAGVFAVGDAFADVCAQGRFVCVLGFGCVLGEAGVGETFAVRTAARRPGELVLLDYRAHPV</sequence>
<evidence type="ECO:0000313" key="2">
    <source>
        <dbReference type="Proteomes" id="UP001212326"/>
    </source>
</evidence>
<protein>
    <submittedName>
        <fullName evidence="1">Uncharacterized protein</fullName>
    </submittedName>
</protein>
<reference evidence="1 2" key="1">
    <citation type="submission" date="2022-12" db="EMBL/GenBank/DDBJ databases">
        <authorList>
            <person name="Mo P."/>
        </authorList>
    </citation>
    <scope>NUCLEOTIDE SEQUENCE [LARGE SCALE GENOMIC DNA]</scope>
    <source>
        <strain evidence="1 2">HUAS 2-6</strain>
    </source>
</reference>
<name>A0ABY7PGZ3_9ACTN</name>
<keyword evidence="2" id="KW-1185">Reference proteome</keyword>
<accession>A0ABY7PGZ3</accession>